<evidence type="ECO:0000256" key="1">
    <source>
        <dbReference type="ARBA" id="ARBA00004141"/>
    </source>
</evidence>
<dbReference type="PANTHER" id="PTHR31885">
    <property type="entry name" value="GH04784P"/>
    <property type="match status" value="1"/>
</dbReference>
<feature type="transmembrane region" description="Helical" evidence="6">
    <location>
        <begin position="7"/>
        <end position="24"/>
    </location>
</feature>
<keyword evidence="4 6" id="KW-1133">Transmembrane helix</keyword>
<evidence type="ECO:0000313" key="8">
    <source>
        <dbReference type="Proteomes" id="UP001157133"/>
    </source>
</evidence>
<feature type="transmembrane region" description="Helical" evidence="6">
    <location>
        <begin position="110"/>
        <end position="128"/>
    </location>
</feature>
<name>A0ABQ6H2U1_9GAMM</name>
<dbReference type="PANTHER" id="PTHR31885:SF6">
    <property type="entry name" value="GH04784P"/>
    <property type="match status" value="1"/>
</dbReference>
<evidence type="ECO:0000256" key="2">
    <source>
        <dbReference type="ARBA" id="ARBA00007375"/>
    </source>
</evidence>
<comment type="subcellular location">
    <subcellularLocation>
        <location evidence="1">Membrane</location>
        <topology evidence="1">Multi-pass membrane protein</topology>
    </subcellularLocation>
</comment>
<feature type="transmembrane region" description="Helical" evidence="6">
    <location>
        <begin position="55"/>
        <end position="72"/>
    </location>
</feature>
<proteinExistence type="inferred from homology"/>
<evidence type="ECO:0000256" key="3">
    <source>
        <dbReference type="ARBA" id="ARBA00022692"/>
    </source>
</evidence>
<dbReference type="InterPro" id="IPR012506">
    <property type="entry name" value="TMEM86B-like"/>
</dbReference>
<gene>
    <name evidence="7" type="ORF">theurythT_06330</name>
</gene>
<protein>
    <submittedName>
        <fullName evidence="7">Membrane protein</fullName>
    </submittedName>
</protein>
<comment type="similarity">
    <text evidence="2">Belongs to the TMEM86 family.</text>
</comment>
<feature type="transmembrane region" description="Helical" evidence="6">
    <location>
        <begin position="134"/>
        <end position="154"/>
    </location>
</feature>
<sequence>MFDKKVTYLYLFTAIIYLASLPFTTYPFQFSVKALPIFLLFLTCFSQLEGRHKIFMSLALLFSMTGDIFLSISSPMSFQYGLGAFLIAHLCYGIYFLTLKSNTNNRQPQYIELVAILGFAGVAAYIILPHTSSLMVPVATYLVVISVMAMIAFYKGLNNQVKLGVCFFLVSDTLLATNLFVTPFSGASYLVMVTYYLAQYYITRGIFAQSLHKAA</sequence>
<dbReference type="Proteomes" id="UP001157133">
    <property type="component" value="Unassembled WGS sequence"/>
</dbReference>
<feature type="transmembrane region" description="Helical" evidence="6">
    <location>
        <begin position="78"/>
        <end position="98"/>
    </location>
</feature>
<dbReference type="Pfam" id="PF07947">
    <property type="entry name" value="YhhN"/>
    <property type="match status" value="1"/>
</dbReference>
<evidence type="ECO:0000256" key="5">
    <source>
        <dbReference type="ARBA" id="ARBA00023136"/>
    </source>
</evidence>
<reference evidence="7 8" key="1">
    <citation type="submission" date="2023-03" db="EMBL/GenBank/DDBJ databases">
        <title>Draft genome sequence of Thalassotalea eurytherma JCM 18482T.</title>
        <authorList>
            <person name="Sawabe T."/>
        </authorList>
    </citation>
    <scope>NUCLEOTIDE SEQUENCE [LARGE SCALE GENOMIC DNA]</scope>
    <source>
        <strain evidence="7 8">JCM 18482</strain>
    </source>
</reference>
<evidence type="ECO:0000313" key="7">
    <source>
        <dbReference type="EMBL" id="GLX81181.1"/>
    </source>
</evidence>
<comment type="caution">
    <text evidence="7">The sequence shown here is derived from an EMBL/GenBank/DDBJ whole genome shotgun (WGS) entry which is preliminary data.</text>
</comment>
<dbReference type="EMBL" id="BSSU01000003">
    <property type="protein sequence ID" value="GLX81181.1"/>
    <property type="molecule type" value="Genomic_DNA"/>
</dbReference>
<evidence type="ECO:0000256" key="4">
    <source>
        <dbReference type="ARBA" id="ARBA00022989"/>
    </source>
</evidence>
<keyword evidence="3 6" id="KW-0812">Transmembrane</keyword>
<accession>A0ABQ6H2U1</accession>
<organism evidence="7 8">
    <name type="scientific">Thalassotalea eurytherma</name>
    <dbReference type="NCBI Taxonomy" id="1144278"/>
    <lineage>
        <taxon>Bacteria</taxon>
        <taxon>Pseudomonadati</taxon>
        <taxon>Pseudomonadota</taxon>
        <taxon>Gammaproteobacteria</taxon>
        <taxon>Alteromonadales</taxon>
        <taxon>Colwelliaceae</taxon>
        <taxon>Thalassotalea</taxon>
    </lineage>
</organism>
<evidence type="ECO:0000256" key="6">
    <source>
        <dbReference type="SAM" id="Phobius"/>
    </source>
</evidence>
<keyword evidence="8" id="KW-1185">Reference proteome</keyword>
<keyword evidence="5 6" id="KW-0472">Membrane</keyword>
<dbReference type="RefSeq" id="WP_284206510.1">
    <property type="nucleotide sequence ID" value="NZ_BSSU01000003.1"/>
</dbReference>